<gene>
    <name evidence="3" type="primary">slt_2</name>
    <name evidence="3" type="ORF">OXPF_40380</name>
</gene>
<dbReference type="InterPro" id="IPR023346">
    <property type="entry name" value="Lysozyme-like_dom_sf"/>
</dbReference>
<dbReference type="Proteomes" id="UP000050326">
    <property type="component" value="Unassembled WGS sequence"/>
</dbReference>
<keyword evidence="1" id="KW-1133">Transmembrane helix</keyword>
<feature type="domain" description="Transglycosylase SLT" evidence="2">
    <location>
        <begin position="43"/>
        <end position="157"/>
    </location>
</feature>
<keyword evidence="1" id="KW-0812">Transmembrane</keyword>
<dbReference type="SUPFAM" id="SSF53955">
    <property type="entry name" value="Lysozyme-like"/>
    <property type="match status" value="1"/>
</dbReference>
<evidence type="ECO:0000313" key="3">
    <source>
        <dbReference type="EMBL" id="KPU42254.1"/>
    </source>
</evidence>
<dbReference type="RefSeq" id="WP_242854465.1">
    <property type="nucleotide sequence ID" value="NZ_LKET01000068.1"/>
</dbReference>
<dbReference type="InterPro" id="IPR008258">
    <property type="entry name" value="Transglycosylase_SLT_dom_1"/>
</dbReference>
<evidence type="ECO:0000256" key="1">
    <source>
        <dbReference type="SAM" id="Phobius"/>
    </source>
</evidence>
<evidence type="ECO:0000313" key="4">
    <source>
        <dbReference type="Proteomes" id="UP000050326"/>
    </source>
</evidence>
<dbReference type="Pfam" id="PF01464">
    <property type="entry name" value="SLT"/>
    <property type="match status" value="1"/>
</dbReference>
<dbReference type="GO" id="GO:0016829">
    <property type="term" value="F:lyase activity"/>
    <property type="evidence" value="ECO:0007669"/>
    <property type="project" value="UniProtKB-KW"/>
</dbReference>
<dbReference type="EMBL" id="LKET01000068">
    <property type="protein sequence ID" value="KPU42254.1"/>
    <property type="molecule type" value="Genomic_DNA"/>
</dbReference>
<accession>A0A0P9AB27</accession>
<proteinExistence type="predicted"/>
<name>A0A0P9AB27_9CLOT</name>
<keyword evidence="4" id="KW-1185">Reference proteome</keyword>
<reference evidence="3 4" key="1">
    <citation type="submission" date="2015-09" db="EMBL/GenBank/DDBJ databases">
        <title>Genome sequence of Oxobacter pfennigii DSM 3222.</title>
        <authorList>
            <person name="Poehlein A."/>
            <person name="Bengelsdorf F.R."/>
            <person name="Schiel-Bengelsdorf B."/>
            <person name="Duerre P."/>
            <person name="Daniel R."/>
        </authorList>
    </citation>
    <scope>NUCLEOTIDE SEQUENCE [LARGE SCALE GENOMIC DNA]</scope>
    <source>
        <strain evidence="3 4">DSM 3222</strain>
    </source>
</reference>
<dbReference type="PANTHER" id="PTHR37423">
    <property type="entry name" value="SOLUBLE LYTIC MUREIN TRANSGLYCOSYLASE-RELATED"/>
    <property type="match status" value="1"/>
</dbReference>
<dbReference type="EC" id="4.2.2.-" evidence="3"/>
<dbReference type="PATRIC" id="fig|36849.3.peg.4267"/>
<sequence>MHKKRRKKSILRPLIFSAVIVILIFKFDVLMGHFFPLKYTDLLLKYAQMYDLDPYLVAAVINVESKYDISAQSHKDAKGLMQVTPTTGNWAAQMMGLTDFNEELLFNPEINIKIGCWYLNNLRQEFDSEDLKVETELMLAAYNGGSGNVRKWLQDENYSKDGTALDDIPFRETRQYVSKVLRHQKIYKFLYPDLSYKKSE</sequence>
<dbReference type="AlphaFoldDB" id="A0A0P9AB27"/>
<dbReference type="PANTHER" id="PTHR37423:SF2">
    <property type="entry name" value="MEMBRANE-BOUND LYTIC MUREIN TRANSGLYCOSYLASE C"/>
    <property type="match status" value="1"/>
</dbReference>
<dbReference type="Gene3D" id="1.10.530.10">
    <property type="match status" value="1"/>
</dbReference>
<protein>
    <submittedName>
        <fullName evidence="3">Soluble lytic murein transglycosylase</fullName>
        <ecNumber evidence="3">4.2.2.-</ecNumber>
    </submittedName>
</protein>
<comment type="caution">
    <text evidence="3">The sequence shown here is derived from an EMBL/GenBank/DDBJ whole genome shotgun (WGS) entry which is preliminary data.</text>
</comment>
<keyword evidence="1" id="KW-0472">Membrane</keyword>
<dbReference type="STRING" id="36849.OXPF_40380"/>
<keyword evidence="3" id="KW-0456">Lyase</keyword>
<organism evidence="3 4">
    <name type="scientific">Oxobacter pfennigii</name>
    <dbReference type="NCBI Taxonomy" id="36849"/>
    <lineage>
        <taxon>Bacteria</taxon>
        <taxon>Bacillati</taxon>
        <taxon>Bacillota</taxon>
        <taxon>Clostridia</taxon>
        <taxon>Eubacteriales</taxon>
        <taxon>Clostridiaceae</taxon>
        <taxon>Oxobacter</taxon>
    </lineage>
</organism>
<evidence type="ECO:0000259" key="2">
    <source>
        <dbReference type="Pfam" id="PF01464"/>
    </source>
</evidence>
<feature type="transmembrane region" description="Helical" evidence="1">
    <location>
        <begin position="12"/>
        <end position="35"/>
    </location>
</feature>
<dbReference type="CDD" id="cd16896">
    <property type="entry name" value="LT_Slt70-like"/>
    <property type="match status" value="1"/>
</dbReference>